<evidence type="ECO:0000256" key="1">
    <source>
        <dbReference type="ARBA" id="ARBA00023002"/>
    </source>
</evidence>
<name>A0A5B8G2R3_9RHOB</name>
<dbReference type="Pfam" id="PF08240">
    <property type="entry name" value="ADH_N"/>
    <property type="match status" value="1"/>
</dbReference>
<dbReference type="OrthoDB" id="9809185at2"/>
<dbReference type="GO" id="GO:0016491">
    <property type="term" value="F:oxidoreductase activity"/>
    <property type="evidence" value="ECO:0007669"/>
    <property type="project" value="UniProtKB-KW"/>
</dbReference>
<dbReference type="AlphaFoldDB" id="A0A5B8G2R3"/>
<gene>
    <name evidence="4" type="ORF">FDP22_21105</name>
</gene>
<dbReference type="EMBL" id="CP040820">
    <property type="protein sequence ID" value="QDL94374.1"/>
    <property type="molecule type" value="Genomic_DNA"/>
</dbReference>
<dbReference type="CDD" id="cd08261">
    <property type="entry name" value="Zn_ADH7"/>
    <property type="match status" value="1"/>
</dbReference>
<dbReference type="PANTHER" id="PTHR43401:SF3">
    <property type="entry name" value="L-GALACTONATE-5-DEHYDROGENASE"/>
    <property type="match status" value="1"/>
</dbReference>
<evidence type="ECO:0000313" key="5">
    <source>
        <dbReference type="Proteomes" id="UP000305888"/>
    </source>
</evidence>
<dbReference type="Proteomes" id="UP000305888">
    <property type="component" value="Plasmid pD4M1B"/>
</dbReference>
<dbReference type="InterPro" id="IPR050129">
    <property type="entry name" value="Zn_alcohol_dh"/>
</dbReference>
<keyword evidence="4" id="KW-0614">Plasmid</keyword>
<dbReference type="SUPFAM" id="SSF50129">
    <property type="entry name" value="GroES-like"/>
    <property type="match status" value="1"/>
</dbReference>
<dbReference type="KEGG" id="ppru:FDP22_21105"/>
<dbReference type="SUPFAM" id="SSF51735">
    <property type="entry name" value="NAD(P)-binding Rossmann-fold domains"/>
    <property type="match status" value="1"/>
</dbReference>
<feature type="domain" description="Alcohol dehydrogenase-like C-terminal" evidence="2">
    <location>
        <begin position="171"/>
        <end position="292"/>
    </location>
</feature>
<dbReference type="PANTHER" id="PTHR43401">
    <property type="entry name" value="L-THREONINE 3-DEHYDROGENASE"/>
    <property type="match status" value="1"/>
</dbReference>
<dbReference type="InterPro" id="IPR013149">
    <property type="entry name" value="ADH-like_C"/>
</dbReference>
<evidence type="ECO:0000259" key="2">
    <source>
        <dbReference type="Pfam" id="PF00107"/>
    </source>
</evidence>
<dbReference type="InterPro" id="IPR036291">
    <property type="entry name" value="NAD(P)-bd_dom_sf"/>
</dbReference>
<evidence type="ECO:0000259" key="3">
    <source>
        <dbReference type="Pfam" id="PF08240"/>
    </source>
</evidence>
<dbReference type="InterPro" id="IPR013154">
    <property type="entry name" value="ADH-like_N"/>
</dbReference>
<protein>
    <submittedName>
        <fullName evidence="4">Zinc-binding alcohol dehydrogenase family protein</fullName>
    </submittedName>
</protein>
<keyword evidence="1" id="KW-0560">Oxidoreductase</keyword>
<organism evidence="4 5">
    <name type="scientific">Paroceanicella profunda</name>
    <dbReference type="NCBI Taxonomy" id="2579971"/>
    <lineage>
        <taxon>Bacteria</taxon>
        <taxon>Pseudomonadati</taxon>
        <taxon>Pseudomonadota</taxon>
        <taxon>Alphaproteobacteria</taxon>
        <taxon>Rhodobacterales</taxon>
        <taxon>Paracoccaceae</taxon>
        <taxon>Paroceanicella</taxon>
    </lineage>
</organism>
<dbReference type="Gene3D" id="3.40.50.720">
    <property type="entry name" value="NAD(P)-binding Rossmann-like Domain"/>
    <property type="match status" value="1"/>
</dbReference>
<sequence>MTMKALLCEQPGTLTLTERPRPAAAAGKLRVKVEYIGICGTDYHIYGGQQPFLQYPRVMGHELSGRAMEASADGRIKEGDLVVVNPYLVCGTCHACEIGKPNCCQNIAVLGVHTDGGMCEEIVVPEANLYPVEGMEAKAAAMVEFLAIGAHGVRRSKLAKGSKALVVGAGPIGIGAALFAAIEGAEITLKDTSEARLALAAKVLPSAKTELAKPADQSDDLLSYDTVFDATGNIHAMNAGLNYLAHGGSYVLLSVVKGDLSFADPEFHKRETTLIGSRNALKADFDHVLACIRDGLVPSDALATHETSFEDAVTNLPEWANDRGTLIKALIRV</sequence>
<dbReference type="Gene3D" id="3.90.180.10">
    <property type="entry name" value="Medium-chain alcohol dehydrogenases, catalytic domain"/>
    <property type="match status" value="1"/>
</dbReference>
<dbReference type="InterPro" id="IPR011032">
    <property type="entry name" value="GroES-like_sf"/>
</dbReference>
<dbReference type="Pfam" id="PF00107">
    <property type="entry name" value="ADH_zinc_N"/>
    <property type="match status" value="1"/>
</dbReference>
<proteinExistence type="predicted"/>
<geneLocation type="plasmid" evidence="5">
    <name>pd4m1b</name>
</geneLocation>
<keyword evidence="5" id="KW-1185">Reference proteome</keyword>
<reference evidence="4 5" key="1">
    <citation type="submission" date="2019-06" db="EMBL/GenBank/DDBJ databases">
        <title>Genome sequence of Rhodobacteraceae bacterium D4M1.</title>
        <authorList>
            <person name="Cao J."/>
        </authorList>
    </citation>
    <scope>NUCLEOTIDE SEQUENCE [LARGE SCALE GENOMIC DNA]</scope>
    <source>
        <strain evidence="4 5">D4M1</strain>
        <plasmid evidence="5">pd4m1b</plasmid>
    </source>
</reference>
<accession>A0A5B8G2R3</accession>
<feature type="domain" description="Alcohol dehydrogenase-like N-terminal" evidence="3">
    <location>
        <begin position="26"/>
        <end position="132"/>
    </location>
</feature>
<evidence type="ECO:0000313" key="4">
    <source>
        <dbReference type="EMBL" id="QDL94374.1"/>
    </source>
</evidence>